<protein>
    <submittedName>
        <fullName evidence="9">Alcohol dehydrogenase, class III, bacterial-like protein</fullName>
    </submittedName>
</protein>
<reference evidence="9 10" key="1">
    <citation type="journal article" date="2007" name="Nat. Biotechnol.">
        <title>Genome sequence of the lignocellulose-bioconverting and xylose-fermenting yeast Pichia stipitis.</title>
        <authorList>
            <person name="Jeffries T.W."/>
            <person name="Grigoriev I.V."/>
            <person name="Grimwood J."/>
            <person name="Laplaza J.M."/>
            <person name="Aerts A."/>
            <person name="Salamov A."/>
            <person name="Schmutz J."/>
            <person name="Lindquist E."/>
            <person name="Dehal P."/>
            <person name="Shapiro H."/>
            <person name="Jin Y.S."/>
            <person name="Passoth V."/>
            <person name="Richardson P.M."/>
        </authorList>
    </citation>
    <scope>NUCLEOTIDE SEQUENCE [LARGE SCALE GENOMIC DNA]</scope>
    <source>
        <strain evidence="10">ATCC 58785 / CBS 6054 / NBRC 10063 / NRRL Y-11545</strain>
    </source>
</reference>
<keyword evidence="3 6" id="KW-0862">Zinc</keyword>
<keyword evidence="10" id="KW-1185">Reference proteome</keyword>
<evidence type="ECO:0000313" key="10">
    <source>
        <dbReference type="Proteomes" id="UP000002258"/>
    </source>
</evidence>
<dbReference type="FunFam" id="3.40.50.720:FF:000003">
    <property type="entry name" value="S-(hydroxymethyl)glutathione dehydrogenase"/>
    <property type="match status" value="1"/>
</dbReference>
<comment type="caution">
    <text evidence="9">The sequence shown here is derived from an EMBL/GenBank/DDBJ whole genome shotgun (WGS) entry which is preliminary data.</text>
</comment>
<name>A3GG69_PICST</name>
<dbReference type="InterPro" id="IPR036291">
    <property type="entry name" value="NAD(P)-bd_dom_sf"/>
</dbReference>
<dbReference type="PANTHER" id="PTHR43880:SF12">
    <property type="entry name" value="ALCOHOL DEHYDROGENASE CLASS-3"/>
    <property type="match status" value="1"/>
</dbReference>
<evidence type="ECO:0000256" key="6">
    <source>
        <dbReference type="RuleBase" id="RU361277"/>
    </source>
</evidence>
<evidence type="ECO:0000259" key="8">
    <source>
        <dbReference type="Pfam" id="PF08240"/>
    </source>
</evidence>
<evidence type="ECO:0000256" key="2">
    <source>
        <dbReference type="ARBA" id="ARBA00022723"/>
    </source>
</evidence>
<dbReference type="STRING" id="322104.A3GG69"/>
<organism evidence="9 10">
    <name type="scientific">Scheffersomyces stipitis (strain ATCC 58785 / CBS 6054 / NBRC 10063 / NRRL Y-11545)</name>
    <name type="common">Yeast</name>
    <name type="synonym">Pichia stipitis</name>
    <dbReference type="NCBI Taxonomy" id="322104"/>
    <lineage>
        <taxon>Eukaryota</taxon>
        <taxon>Fungi</taxon>
        <taxon>Dikarya</taxon>
        <taxon>Ascomycota</taxon>
        <taxon>Saccharomycotina</taxon>
        <taxon>Pichiomycetes</taxon>
        <taxon>Debaryomycetaceae</taxon>
        <taxon>Scheffersomyces</taxon>
    </lineage>
</organism>
<dbReference type="KEGG" id="pic:PICST_34292"/>
<dbReference type="GeneID" id="4851268"/>
<accession>A3GG69</accession>
<dbReference type="InterPro" id="IPR011032">
    <property type="entry name" value="GroES-like_sf"/>
</dbReference>
<dbReference type="InParanoid" id="A3GG69"/>
<dbReference type="OrthoDB" id="3941538at2759"/>
<feature type="domain" description="Alcohol dehydrogenase-like N-terminal" evidence="8">
    <location>
        <begin position="2"/>
        <end position="76"/>
    </location>
</feature>
<dbReference type="Gene3D" id="3.90.180.10">
    <property type="entry name" value="Medium-chain alcohol dehydrogenases, catalytic domain"/>
    <property type="match status" value="1"/>
</dbReference>
<dbReference type="HOGENOM" id="CLU_026673_14_1_1"/>
<gene>
    <name evidence="9" type="primary">AAD1</name>
    <name evidence="9" type="ORF">PICST_34292</name>
</gene>
<feature type="domain" description="Alcohol dehydrogenase-like C-terminal" evidence="7">
    <location>
        <begin position="164"/>
        <end position="295"/>
    </location>
</feature>
<dbReference type="Gene3D" id="3.40.50.720">
    <property type="entry name" value="NAD(P)-binding Rossmann-like Domain"/>
    <property type="match status" value="1"/>
</dbReference>
<evidence type="ECO:0000256" key="4">
    <source>
        <dbReference type="ARBA" id="ARBA00023002"/>
    </source>
</evidence>
<dbReference type="AlphaFoldDB" id="A3GG69"/>
<dbReference type="InterPro" id="IPR013149">
    <property type="entry name" value="ADH-like_C"/>
</dbReference>
<evidence type="ECO:0000256" key="3">
    <source>
        <dbReference type="ARBA" id="ARBA00022833"/>
    </source>
</evidence>
<comment type="cofactor">
    <cofactor evidence="1 6">
        <name>Zn(2+)</name>
        <dbReference type="ChEBI" id="CHEBI:29105"/>
    </cofactor>
</comment>
<dbReference type="EMBL" id="AAVQ01000001">
    <property type="protein sequence ID" value="EAZ63465.1"/>
    <property type="molecule type" value="Genomic_DNA"/>
</dbReference>
<dbReference type="OMA" id="FSACKSC"/>
<dbReference type="InterPro" id="IPR002328">
    <property type="entry name" value="ADH_Zn_CS"/>
</dbReference>
<sequence>MKSTGLCHTDIFMSTGDQNGGPKILGHEGTGIVLKIGSKVTNVSVGDPVILSFTYCDKCPPCKSGVPGYCYEFPQGNLVNNDLEDTFVLDNQKIEAKFFGQSSFSKVGVVNEASVIGVKDLNVDPETLKRFGPLGCGFLTGAGAIYNAGEAKKGESCVIYGLGGVGFAGMMAAKIAGCNPIIGVDINQNKLDLAKKFGATHTILGGDDDEVHKKIVEITGYGADLSLECIGGSRFINNAINNASHCGKIVYVGLGSFTDVLSLPTFPFMMGGKKLIGCTEGNAIPREFIPKMIEWHSKGQFPIEELQKVYKVEDFAQALADMKAGTVVKPILVY</sequence>
<evidence type="ECO:0000256" key="1">
    <source>
        <dbReference type="ARBA" id="ARBA00001947"/>
    </source>
</evidence>
<dbReference type="InterPro" id="IPR013154">
    <property type="entry name" value="ADH-like_N"/>
</dbReference>
<evidence type="ECO:0000256" key="5">
    <source>
        <dbReference type="ARBA" id="ARBA00023027"/>
    </source>
</evidence>
<keyword evidence="5" id="KW-0520">NAD</keyword>
<dbReference type="Pfam" id="PF08240">
    <property type="entry name" value="ADH_N"/>
    <property type="match status" value="1"/>
</dbReference>
<dbReference type="eggNOG" id="KOG0022">
    <property type="taxonomic scope" value="Eukaryota"/>
</dbReference>
<dbReference type="GO" id="GO:0046294">
    <property type="term" value="P:formaldehyde catabolic process"/>
    <property type="evidence" value="ECO:0007669"/>
    <property type="project" value="TreeGrafter"/>
</dbReference>
<dbReference type="SUPFAM" id="SSF50129">
    <property type="entry name" value="GroES-like"/>
    <property type="match status" value="1"/>
</dbReference>
<keyword evidence="2 6" id="KW-0479">Metal-binding</keyword>
<dbReference type="GO" id="GO:0051903">
    <property type="term" value="F:S-(hydroxymethyl)glutathione dehydrogenase [NAD(P)+] activity"/>
    <property type="evidence" value="ECO:0007669"/>
    <property type="project" value="TreeGrafter"/>
</dbReference>
<dbReference type="Pfam" id="PF00107">
    <property type="entry name" value="ADH_zinc_N"/>
    <property type="match status" value="1"/>
</dbReference>
<evidence type="ECO:0000259" key="7">
    <source>
        <dbReference type="Pfam" id="PF00107"/>
    </source>
</evidence>
<keyword evidence="4" id="KW-0560">Oxidoreductase</keyword>
<dbReference type="RefSeq" id="XP_001387488.1">
    <property type="nucleotide sequence ID" value="XM_001387451.1"/>
</dbReference>
<dbReference type="PROSITE" id="PS00059">
    <property type="entry name" value="ADH_ZINC"/>
    <property type="match status" value="1"/>
</dbReference>
<evidence type="ECO:0000313" key="9">
    <source>
        <dbReference type="EMBL" id="EAZ63465.1"/>
    </source>
</evidence>
<proteinExistence type="inferred from homology"/>
<dbReference type="GO" id="GO:0005829">
    <property type="term" value="C:cytosol"/>
    <property type="evidence" value="ECO:0007669"/>
    <property type="project" value="TreeGrafter"/>
</dbReference>
<comment type="similarity">
    <text evidence="6">Belongs to the zinc-containing alcohol dehydrogenase family.</text>
</comment>
<dbReference type="SUPFAM" id="SSF51735">
    <property type="entry name" value="NAD(P)-binding Rossmann-fold domains"/>
    <property type="match status" value="1"/>
</dbReference>
<dbReference type="Proteomes" id="UP000002258">
    <property type="component" value="Chromosome 1"/>
</dbReference>
<dbReference type="PANTHER" id="PTHR43880">
    <property type="entry name" value="ALCOHOL DEHYDROGENASE"/>
    <property type="match status" value="1"/>
</dbReference>
<dbReference type="GO" id="GO:0008270">
    <property type="term" value="F:zinc ion binding"/>
    <property type="evidence" value="ECO:0007669"/>
    <property type="project" value="InterPro"/>
</dbReference>